<dbReference type="AlphaFoldDB" id="A0AAP2GMA2"/>
<organism evidence="2 3">
    <name type="scientific">Chryseosolibacter histidini</name>
    <dbReference type="NCBI Taxonomy" id="2782349"/>
    <lineage>
        <taxon>Bacteria</taxon>
        <taxon>Pseudomonadati</taxon>
        <taxon>Bacteroidota</taxon>
        <taxon>Cytophagia</taxon>
        <taxon>Cytophagales</taxon>
        <taxon>Chryseotaleaceae</taxon>
        <taxon>Chryseosolibacter</taxon>
    </lineage>
</organism>
<keyword evidence="1" id="KW-0472">Membrane</keyword>
<reference evidence="2 3" key="1">
    <citation type="submission" date="2021-05" db="EMBL/GenBank/DDBJ databases">
        <title>A Polyphasic approach of four new species of the genus Ohtaekwangia: Ohtaekwangia histidinii sp. nov., Ohtaekwangia cretensis sp. nov., Ohtaekwangia indiensis sp. nov., Ohtaekwangia reichenbachii sp. nov. from diverse environment.</title>
        <authorList>
            <person name="Octaviana S."/>
        </authorList>
    </citation>
    <scope>NUCLEOTIDE SEQUENCE [LARGE SCALE GENOMIC DNA]</scope>
    <source>
        <strain evidence="2 3">PWU4</strain>
    </source>
</reference>
<keyword evidence="1" id="KW-0812">Transmembrane</keyword>
<feature type="transmembrane region" description="Helical" evidence="1">
    <location>
        <begin position="12"/>
        <end position="29"/>
    </location>
</feature>
<dbReference type="Proteomes" id="UP001319200">
    <property type="component" value="Unassembled WGS sequence"/>
</dbReference>
<dbReference type="EMBL" id="JAHESF010000055">
    <property type="protein sequence ID" value="MBT1701034.1"/>
    <property type="molecule type" value="Genomic_DNA"/>
</dbReference>
<evidence type="ECO:0000256" key="1">
    <source>
        <dbReference type="SAM" id="Phobius"/>
    </source>
</evidence>
<keyword evidence="3" id="KW-1185">Reference proteome</keyword>
<evidence type="ECO:0000313" key="2">
    <source>
        <dbReference type="EMBL" id="MBT1701034.1"/>
    </source>
</evidence>
<proteinExistence type="predicted"/>
<protein>
    <submittedName>
        <fullName evidence="2">Uncharacterized protein</fullName>
    </submittedName>
</protein>
<accession>A0AAP2GMA2</accession>
<comment type="caution">
    <text evidence="2">The sequence shown here is derived from an EMBL/GenBank/DDBJ whole genome shotgun (WGS) entry which is preliminary data.</text>
</comment>
<gene>
    <name evidence="2" type="ORF">KK083_29345</name>
</gene>
<feature type="transmembrane region" description="Helical" evidence="1">
    <location>
        <begin position="92"/>
        <end position="109"/>
    </location>
</feature>
<keyword evidence="1" id="KW-1133">Transmembrane helix</keyword>
<feature type="transmembrane region" description="Helical" evidence="1">
    <location>
        <begin position="41"/>
        <end position="61"/>
    </location>
</feature>
<sequence length="121" mass="14043">MTDTREPKIKQLTMICYLTVILAALQSIFEELMTTDFAHRIFSTYFFIEVAILVVLLGIGLKNEWTRVILALFTFWEVVLFIQEKPISPDEVLMIIIFALRVYVLVRLFSGAANRYYKAGK</sequence>
<feature type="transmembrane region" description="Helical" evidence="1">
    <location>
        <begin position="68"/>
        <end position="86"/>
    </location>
</feature>
<evidence type="ECO:0000313" key="3">
    <source>
        <dbReference type="Proteomes" id="UP001319200"/>
    </source>
</evidence>
<name>A0AAP2GMA2_9BACT</name>
<dbReference type="RefSeq" id="WP_254169721.1">
    <property type="nucleotide sequence ID" value="NZ_JAHESF010000055.1"/>
</dbReference>